<feature type="transmembrane region" description="Helical" evidence="2">
    <location>
        <begin position="238"/>
        <end position="256"/>
    </location>
</feature>
<dbReference type="Proteomes" id="UP000000263">
    <property type="component" value="Chromosome"/>
</dbReference>
<dbReference type="OrthoDB" id="6656329at2"/>
<feature type="compositionally biased region" description="Polar residues" evidence="1">
    <location>
        <begin position="52"/>
        <end position="62"/>
    </location>
</feature>
<gene>
    <name evidence="3" type="ordered locus">Rcas_0225</name>
</gene>
<protein>
    <submittedName>
        <fullName evidence="3">Uncharacterized protein</fullName>
    </submittedName>
</protein>
<evidence type="ECO:0000256" key="2">
    <source>
        <dbReference type="SAM" id="Phobius"/>
    </source>
</evidence>
<feature type="region of interest" description="Disordered" evidence="1">
    <location>
        <begin position="16"/>
        <end position="62"/>
    </location>
</feature>
<dbReference type="KEGG" id="rca:Rcas_0225"/>
<dbReference type="EMBL" id="CP000804">
    <property type="protein sequence ID" value="ABU56358.1"/>
    <property type="molecule type" value="Genomic_DNA"/>
</dbReference>
<reference evidence="3 4" key="1">
    <citation type="submission" date="2007-08" db="EMBL/GenBank/DDBJ databases">
        <title>Complete sequence of Roseiflexus castenholzii DSM 13941.</title>
        <authorList>
            <consortium name="US DOE Joint Genome Institute"/>
            <person name="Copeland A."/>
            <person name="Lucas S."/>
            <person name="Lapidus A."/>
            <person name="Barry K."/>
            <person name="Glavina del Rio T."/>
            <person name="Dalin E."/>
            <person name="Tice H."/>
            <person name="Pitluck S."/>
            <person name="Thompson L.S."/>
            <person name="Brettin T."/>
            <person name="Bruce D."/>
            <person name="Detter J.C."/>
            <person name="Han C."/>
            <person name="Tapia R."/>
            <person name="Schmutz J."/>
            <person name="Larimer F."/>
            <person name="Land M."/>
            <person name="Hauser L."/>
            <person name="Kyrpides N."/>
            <person name="Mikhailova N."/>
            <person name="Bryant D.A."/>
            <person name="Hanada S."/>
            <person name="Tsukatani Y."/>
            <person name="Richardson P."/>
        </authorList>
    </citation>
    <scope>NUCLEOTIDE SEQUENCE [LARGE SCALE GENOMIC DNA]</scope>
    <source>
        <strain evidence="4">DSM 13941 / HLO8</strain>
    </source>
</reference>
<evidence type="ECO:0000313" key="4">
    <source>
        <dbReference type="Proteomes" id="UP000000263"/>
    </source>
</evidence>
<feature type="transmembrane region" description="Helical" evidence="2">
    <location>
        <begin position="166"/>
        <end position="187"/>
    </location>
</feature>
<dbReference type="eggNOG" id="COG4097">
    <property type="taxonomic scope" value="Bacteria"/>
</dbReference>
<dbReference type="RefSeq" id="WP_011997763.1">
    <property type="nucleotide sequence ID" value="NC_009767.1"/>
</dbReference>
<keyword evidence="2" id="KW-0472">Membrane</keyword>
<feature type="transmembrane region" description="Helical" evidence="2">
    <location>
        <begin position="207"/>
        <end position="226"/>
    </location>
</feature>
<keyword evidence="4" id="KW-1185">Reference proteome</keyword>
<dbReference type="HOGENOM" id="CLU_083317_0_0_0"/>
<feature type="transmembrane region" description="Helical" evidence="2">
    <location>
        <begin position="268"/>
        <end position="287"/>
    </location>
</feature>
<dbReference type="AlphaFoldDB" id="A7NFX4"/>
<feature type="transmembrane region" description="Helical" evidence="2">
    <location>
        <begin position="125"/>
        <end position="145"/>
    </location>
</feature>
<evidence type="ECO:0000313" key="3">
    <source>
        <dbReference type="EMBL" id="ABU56358.1"/>
    </source>
</evidence>
<keyword evidence="2" id="KW-0812">Transmembrane</keyword>
<name>A7NFX4_ROSCS</name>
<feature type="transmembrane region" description="Helical" evidence="2">
    <location>
        <begin position="83"/>
        <end position="105"/>
    </location>
</feature>
<evidence type="ECO:0000256" key="1">
    <source>
        <dbReference type="SAM" id="MobiDB-lite"/>
    </source>
</evidence>
<accession>A7NFX4</accession>
<proteinExistence type="predicted"/>
<organism evidence="3 4">
    <name type="scientific">Roseiflexus castenholzii (strain DSM 13941 / HLO8)</name>
    <dbReference type="NCBI Taxonomy" id="383372"/>
    <lineage>
        <taxon>Bacteria</taxon>
        <taxon>Bacillati</taxon>
        <taxon>Chloroflexota</taxon>
        <taxon>Chloroflexia</taxon>
        <taxon>Chloroflexales</taxon>
        <taxon>Roseiflexineae</taxon>
        <taxon>Roseiflexaceae</taxon>
        <taxon>Roseiflexus</taxon>
    </lineage>
</organism>
<sequence length="291" mass="31338">MSDEKAARLAAIRAANAAKRGGAAQPSNSVEGASAGVPPRSVRAGSVVGETPSINRNASSRPQRAPELDAFADMPPAMAFQTFLGIVLAVILGAFAAIVALPAWLPGLSASLLGAEPKAYWYLSRSSAFVAYILLWLSMVFGLLMTNKLARVWPGGPTAFDLHQHASLLGLAFALFHALILLGDRYIQATLIQVLVPFQYSGYEPLWVGLGQLGFYGLTIVGLSFYIKDRIGRKVWRLIHFLSFAIFGLALLHGIWSGSDSQSDLARAIYWTSGGSVLFLTIYRVLVARSR</sequence>
<keyword evidence="2" id="KW-1133">Transmembrane helix</keyword>
<dbReference type="STRING" id="383372.Rcas_0225"/>